<evidence type="ECO:0000256" key="2">
    <source>
        <dbReference type="ARBA" id="ARBA00022448"/>
    </source>
</evidence>
<keyword evidence="2" id="KW-0813">Transport</keyword>
<dbReference type="PIRSF" id="PIRSF006060">
    <property type="entry name" value="AA_transporter"/>
    <property type="match status" value="1"/>
</dbReference>
<dbReference type="PANTHER" id="PTHR43243:SF4">
    <property type="entry name" value="CATIONIC AMINO ACID TRANSPORTER 4"/>
    <property type="match status" value="1"/>
</dbReference>
<dbReference type="Gene3D" id="1.20.1740.10">
    <property type="entry name" value="Amino acid/polyamine transporter I"/>
    <property type="match status" value="1"/>
</dbReference>
<gene>
    <name evidence="7" type="ORF">J2Z60_001978</name>
</gene>
<keyword evidence="3 6" id="KW-0812">Transmembrane</keyword>
<protein>
    <submittedName>
        <fullName evidence="7">APA family basic amino acid/polyamine antiporter</fullName>
    </submittedName>
</protein>
<proteinExistence type="predicted"/>
<evidence type="ECO:0000256" key="4">
    <source>
        <dbReference type="ARBA" id="ARBA00022989"/>
    </source>
</evidence>
<feature type="transmembrane region" description="Helical" evidence="6">
    <location>
        <begin position="423"/>
        <end position="441"/>
    </location>
</feature>
<feature type="transmembrane region" description="Helical" evidence="6">
    <location>
        <begin position="92"/>
        <end position="109"/>
    </location>
</feature>
<evidence type="ECO:0000256" key="3">
    <source>
        <dbReference type="ARBA" id="ARBA00022692"/>
    </source>
</evidence>
<evidence type="ECO:0000256" key="6">
    <source>
        <dbReference type="SAM" id="Phobius"/>
    </source>
</evidence>
<dbReference type="InterPro" id="IPR002293">
    <property type="entry name" value="AA/rel_permease1"/>
</dbReference>
<evidence type="ECO:0000256" key="1">
    <source>
        <dbReference type="ARBA" id="ARBA00004141"/>
    </source>
</evidence>
<feature type="transmembrane region" description="Helical" evidence="6">
    <location>
        <begin position="363"/>
        <end position="380"/>
    </location>
</feature>
<keyword evidence="5 6" id="KW-0472">Membrane</keyword>
<feature type="transmembrane region" description="Helical" evidence="6">
    <location>
        <begin position="309"/>
        <end position="329"/>
    </location>
</feature>
<feature type="transmembrane region" description="Helical" evidence="6">
    <location>
        <begin position="226"/>
        <end position="244"/>
    </location>
</feature>
<evidence type="ECO:0000256" key="5">
    <source>
        <dbReference type="ARBA" id="ARBA00023136"/>
    </source>
</evidence>
<sequence length="484" mass="52061">MSFWQKITHKQDPKVYADKDKKLVPSLTTIDLLALGIGMVVGTGIFTLPGIVAANHAGPAVTIAFILGAIGAGMAALAYVETSSVLPFAGSAFSWISVLFGEFLGWICGWALLAEYFVSVAFVASGWSAYMQGFLKQFDIVLPNFLAQGLDFKGHGGVDILTIFITMLTGFLLSRGLKKVSRVENSLVILKIIVIVLFIAVGLTAIHPNNYVPFIPPHKAGTNFGGWQGILAGTSQLFLVYVGFDAIAANTAEAKNPQKTMPRGIVGTLVIGTALFVAVSLVLVGMFNYKIYAGNAEPAAFALRKAGHLLTANLLSVVAIFGMLTGMIGMQMASSRLIYAFGRDGFLPKSLGHLDKNKTPQKALWIVTVTAAIVGGVLPFTFLSNLVSAGTLIAFIMVSIGIYRLRKREGIDLPNPTFKMPLYPILPALSAIVSGIIFWQLSIDAKLLMLVWLILGSIVYFIYGCRHAHSEIPDEISENIQDEI</sequence>
<feature type="transmembrane region" description="Helical" evidence="6">
    <location>
        <begin position="386"/>
        <end position="403"/>
    </location>
</feature>
<dbReference type="Proteomes" id="UP001519292">
    <property type="component" value="Unassembled WGS sequence"/>
</dbReference>
<dbReference type="EMBL" id="JAGGLU010000014">
    <property type="protein sequence ID" value="MBP2058787.1"/>
    <property type="molecule type" value="Genomic_DNA"/>
</dbReference>
<feature type="transmembrane region" description="Helical" evidence="6">
    <location>
        <begin position="155"/>
        <end position="174"/>
    </location>
</feature>
<feature type="transmembrane region" description="Helical" evidence="6">
    <location>
        <begin position="186"/>
        <end position="206"/>
    </location>
</feature>
<keyword evidence="4 6" id="KW-1133">Transmembrane helix</keyword>
<name>A0ABS4MHI3_9LACO</name>
<accession>A0ABS4MHI3</accession>
<keyword evidence="8" id="KW-1185">Reference proteome</keyword>
<dbReference type="Pfam" id="PF13520">
    <property type="entry name" value="AA_permease_2"/>
    <property type="match status" value="1"/>
</dbReference>
<organism evidence="7 8">
    <name type="scientific">Lactobacillus colini</name>
    <dbReference type="NCBI Taxonomy" id="1819254"/>
    <lineage>
        <taxon>Bacteria</taxon>
        <taxon>Bacillati</taxon>
        <taxon>Bacillota</taxon>
        <taxon>Bacilli</taxon>
        <taxon>Lactobacillales</taxon>
        <taxon>Lactobacillaceae</taxon>
        <taxon>Lactobacillus</taxon>
    </lineage>
</organism>
<dbReference type="RefSeq" id="WP_209687502.1">
    <property type="nucleotide sequence ID" value="NZ_JAGGLU010000014.1"/>
</dbReference>
<feature type="transmembrane region" description="Helical" evidence="6">
    <location>
        <begin position="447"/>
        <end position="463"/>
    </location>
</feature>
<feature type="transmembrane region" description="Helical" evidence="6">
    <location>
        <begin position="265"/>
        <end position="289"/>
    </location>
</feature>
<reference evidence="7 8" key="1">
    <citation type="submission" date="2021-03" db="EMBL/GenBank/DDBJ databases">
        <title>Genomic Encyclopedia of Type Strains, Phase IV (KMG-IV): sequencing the most valuable type-strain genomes for metagenomic binning, comparative biology and taxonomic classification.</title>
        <authorList>
            <person name="Goeker M."/>
        </authorList>
    </citation>
    <scope>NUCLEOTIDE SEQUENCE [LARGE SCALE GENOMIC DNA]</scope>
    <source>
        <strain evidence="7 8">DSM 101872</strain>
    </source>
</reference>
<feature type="transmembrane region" description="Helical" evidence="6">
    <location>
        <begin position="60"/>
        <end position="80"/>
    </location>
</feature>
<comment type="caution">
    <text evidence="7">The sequence shown here is derived from an EMBL/GenBank/DDBJ whole genome shotgun (WGS) entry which is preliminary data.</text>
</comment>
<feature type="transmembrane region" description="Helical" evidence="6">
    <location>
        <begin position="32"/>
        <end position="53"/>
    </location>
</feature>
<evidence type="ECO:0000313" key="8">
    <source>
        <dbReference type="Proteomes" id="UP001519292"/>
    </source>
</evidence>
<comment type="subcellular location">
    <subcellularLocation>
        <location evidence="1">Membrane</location>
        <topology evidence="1">Multi-pass membrane protein</topology>
    </subcellularLocation>
</comment>
<evidence type="ECO:0000313" key="7">
    <source>
        <dbReference type="EMBL" id="MBP2058787.1"/>
    </source>
</evidence>
<dbReference type="PANTHER" id="PTHR43243">
    <property type="entry name" value="INNER MEMBRANE TRANSPORTER YGJI-RELATED"/>
    <property type="match status" value="1"/>
</dbReference>